<evidence type="ECO:0000313" key="6">
    <source>
        <dbReference type="Proteomes" id="UP000800041"/>
    </source>
</evidence>
<dbReference type="CDD" id="cd00009">
    <property type="entry name" value="AAA"/>
    <property type="match status" value="1"/>
</dbReference>
<name>A0A6G1H4T8_9PEZI</name>
<evidence type="ECO:0000256" key="3">
    <source>
        <dbReference type="ARBA" id="ARBA00022840"/>
    </source>
</evidence>
<evidence type="ECO:0008006" key="7">
    <source>
        <dbReference type="Google" id="ProtNLM"/>
    </source>
</evidence>
<dbReference type="AlphaFoldDB" id="A0A6G1H4T8"/>
<protein>
    <recommendedName>
        <fullName evidence="7">AAA+ ATPase domain-containing protein</fullName>
    </recommendedName>
</protein>
<proteinExistence type="inferred from homology"/>
<dbReference type="GO" id="GO:0005739">
    <property type="term" value="C:mitochondrion"/>
    <property type="evidence" value="ECO:0007669"/>
    <property type="project" value="TreeGrafter"/>
</dbReference>
<feature type="compositionally biased region" description="Basic and acidic residues" evidence="4">
    <location>
        <begin position="308"/>
        <end position="317"/>
    </location>
</feature>
<dbReference type="InterPro" id="IPR027417">
    <property type="entry name" value="P-loop_NTPase"/>
</dbReference>
<sequence>MQPAAVSPTGLAITNPLVLYRALLATNRIAPDQGQLRLALHLQKVYERLKDYEPTVEYSHRLRQLNRIVPEQGDGVPDVKSIGTRGVWQSLLAQKEKRESLALTRSLTSHELAKSLDSPRGLMLHGEVGTGKSMLVDLFADCLPNKKKRRWHFNTFMLETFAKLEHLRMSRSTRASLRDGEDDHSLLWLARDIIKTSPILFLDEFQLPDRAASKIMSNLMTSFFQLGGVLIATSNRMPEELAKAAGVEFGRPPAHQQSLRWRLGMTDERDRAGIPQNPYGRGEFGEFLDVLKARCDIWEMDGGKDYRRREADSKAKNESGPISPATTDDRSHITTIGPGHYTSSTGAVESDVTKPTPGILPTHYFIQPSVSSTETSQASYNSSLETAIQRATNYQSSPILWLPTSMRVYGRTVPIPRHLSSVTFWTFSELCGKTLGPADYITLASTFHTFIITDIPILTILQKNEARRFITLLDALYEAKCKLLITAAAGPDDLFFPETAVSKDATRKEGNEEEQFQEEDAVYPETFSEVYQDATAPFRPNISSYVDGLSSRSAPAEPQPVQPSYASPTLAPDALEDDPPNRARRTGDTYFSDQRDTHPPQAPSLPRSRQRSGPDFFQTTAFTGEDERFAYKRARSRLWEMCGEGWWARDEPGYGWWRPVPSSARPWEHSSSPLPISPNSMEGIGAEDGVAGEGMGPSRDVGEKDDSTFIQGAESASPFRTAKEPPPKISWTHVWGTVRWGKKAGAWGKGIEGLEERRLEKEQVKGDGDGKGKGGSE</sequence>
<dbReference type="GO" id="GO:0005524">
    <property type="term" value="F:ATP binding"/>
    <property type="evidence" value="ECO:0007669"/>
    <property type="project" value="UniProtKB-KW"/>
</dbReference>
<keyword evidence="3" id="KW-0067">ATP-binding</keyword>
<keyword evidence="2" id="KW-0547">Nucleotide-binding</keyword>
<reference evidence="5" key="1">
    <citation type="journal article" date="2020" name="Stud. Mycol.">
        <title>101 Dothideomycetes genomes: a test case for predicting lifestyles and emergence of pathogens.</title>
        <authorList>
            <person name="Haridas S."/>
            <person name="Albert R."/>
            <person name="Binder M."/>
            <person name="Bloem J."/>
            <person name="Labutti K."/>
            <person name="Salamov A."/>
            <person name="Andreopoulos B."/>
            <person name="Baker S."/>
            <person name="Barry K."/>
            <person name="Bills G."/>
            <person name="Bluhm B."/>
            <person name="Cannon C."/>
            <person name="Castanera R."/>
            <person name="Culley D."/>
            <person name="Daum C."/>
            <person name="Ezra D."/>
            <person name="Gonzalez J."/>
            <person name="Henrissat B."/>
            <person name="Kuo A."/>
            <person name="Liang C."/>
            <person name="Lipzen A."/>
            <person name="Lutzoni F."/>
            <person name="Magnuson J."/>
            <person name="Mondo S."/>
            <person name="Nolan M."/>
            <person name="Ohm R."/>
            <person name="Pangilinan J."/>
            <person name="Park H.-J."/>
            <person name="Ramirez L."/>
            <person name="Alfaro M."/>
            <person name="Sun H."/>
            <person name="Tritt A."/>
            <person name="Yoshinaga Y."/>
            <person name="Zwiers L.-H."/>
            <person name="Turgeon B."/>
            <person name="Goodwin S."/>
            <person name="Spatafora J."/>
            <person name="Crous P."/>
            <person name="Grigoriev I."/>
        </authorList>
    </citation>
    <scope>NUCLEOTIDE SEQUENCE</scope>
    <source>
        <strain evidence="5">CBS 113979</strain>
    </source>
</reference>
<dbReference type="InterPro" id="IPR005654">
    <property type="entry name" value="ATPase_AFG1-like"/>
</dbReference>
<feature type="compositionally biased region" description="Basic and acidic residues" evidence="4">
    <location>
        <begin position="579"/>
        <end position="598"/>
    </location>
</feature>
<dbReference type="OrthoDB" id="548867at2759"/>
<dbReference type="EMBL" id="ML977150">
    <property type="protein sequence ID" value="KAF1988067.1"/>
    <property type="molecule type" value="Genomic_DNA"/>
</dbReference>
<feature type="region of interest" description="Disordered" evidence="4">
    <location>
        <begin position="308"/>
        <end position="334"/>
    </location>
</feature>
<organism evidence="5 6">
    <name type="scientific">Aulographum hederae CBS 113979</name>
    <dbReference type="NCBI Taxonomy" id="1176131"/>
    <lineage>
        <taxon>Eukaryota</taxon>
        <taxon>Fungi</taxon>
        <taxon>Dikarya</taxon>
        <taxon>Ascomycota</taxon>
        <taxon>Pezizomycotina</taxon>
        <taxon>Dothideomycetes</taxon>
        <taxon>Pleosporomycetidae</taxon>
        <taxon>Aulographales</taxon>
        <taxon>Aulographaceae</taxon>
    </lineage>
</organism>
<dbReference type="PANTHER" id="PTHR12169">
    <property type="entry name" value="ATPASE N2B"/>
    <property type="match status" value="1"/>
</dbReference>
<dbReference type="PANTHER" id="PTHR12169:SF2">
    <property type="entry name" value="AFG1P"/>
    <property type="match status" value="1"/>
</dbReference>
<accession>A0A6G1H4T8</accession>
<dbReference type="GO" id="GO:0016887">
    <property type="term" value="F:ATP hydrolysis activity"/>
    <property type="evidence" value="ECO:0007669"/>
    <property type="project" value="InterPro"/>
</dbReference>
<comment type="similarity">
    <text evidence="1">Belongs to the AFG1 ATPase family.</text>
</comment>
<dbReference type="Pfam" id="PF03969">
    <property type="entry name" value="AFG1_ATPase"/>
    <property type="match status" value="2"/>
</dbReference>
<dbReference type="NCBIfam" id="NF040713">
    <property type="entry name" value="ZapE"/>
    <property type="match status" value="1"/>
</dbReference>
<feature type="region of interest" description="Disordered" evidence="4">
    <location>
        <begin position="547"/>
        <end position="620"/>
    </location>
</feature>
<evidence type="ECO:0000256" key="4">
    <source>
        <dbReference type="SAM" id="MobiDB-lite"/>
    </source>
</evidence>
<evidence type="ECO:0000256" key="1">
    <source>
        <dbReference type="ARBA" id="ARBA00010322"/>
    </source>
</evidence>
<gene>
    <name evidence="5" type="ORF">K402DRAFT_462430</name>
</gene>
<evidence type="ECO:0000313" key="5">
    <source>
        <dbReference type="EMBL" id="KAF1988067.1"/>
    </source>
</evidence>
<feature type="region of interest" description="Disordered" evidence="4">
    <location>
        <begin position="758"/>
        <end position="777"/>
    </location>
</feature>
<dbReference type="SUPFAM" id="SSF52540">
    <property type="entry name" value="P-loop containing nucleoside triphosphate hydrolases"/>
    <property type="match status" value="1"/>
</dbReference>
<dbReference type="Proteomes" id="UP000800041">
    <property type="component" value="Unassembled WGS sequence"/>
</dbReference>
<dbReference type="Gene3D" id="3.40.50.300">
    <property type="entry name" value="P-loop containing nucleotide triphosphate hydrolases"/>
    <property type="match status" value="1"/>
</dbReference>
<evidence type="ECO:0000256" key="2">
    <source>
        <dbReference type="ARBA" id="ARBA00022741"/>
    </source>
</evidence>
<keyword evidence="6" id="KW-1185">Reference proteome</keyword>